<evidence type="ECO:0000313" key="2">
    <source>
        <dbReference type="Proteomes" id="UP000234323"/>
    </source>
</evidence>
<keyword evidence="2" id="KW-1185">Reference proteome</keyword>
<reference evidence="1 2" key="1">
    <citation type="submission" date="2015-10" db="EMBL/GenBank/DDBJ databases">
        <title>Genome analyses suggest a sexual origin of heterokaryosis in a supposedly ancient asexual fungus.</title>
        <authorList>
            <person name="Ropars J."/>
            <person name="Sedzielewska K."/>
            <person name="Noel J."/>
            <person name="Charron P."/>
            <person name="Farinelli L."/>
            <person name="Marton T."/>
            <person name="Kruger M."/>
            <person name="Pelin A."/>
            <person name="Brachmann A."/>
            <person name="Corradi N."/>
        </authorList>
    </citation>
    <scope>NUCLEOTIDE SEQUENCE [LARGE SCALE GENOMIC DNA]</scope>
    <source>
        <strain evidence="1 2">A4</strain>
    </source>
</reference>
<evidence type="ECO:0000313" key="1">
    <source>
        <dbReference type="EMBL" id="PKY57946.1"/>
    </source>
</evidence>
<dbReference type="Proteomes" id="UP000234323">
    <property type="component" value="Unassembled WGS sequence"/>
</dbReference>
<proteinExistence type="predicted"/>
<organism evidence="1 2">
    <name type="scientific">Rhizophagus irregularis</name>
    <dbReference type="NCBI Taxonomy" id="588596"/>
    <lineage>
        <taxon>Eukaryota</taxon>
        <taxon>Fungi</taxon>
        <taxon>Fungi incertae sedis</taxon>
        <taxon>Mucoromycota</taxon>
        <taxon>Glomeromycotina</taxon>
        <taxon>Glomeromycetes</taxon>
        <taxon>Glomerales</taxon>
        <taxon>Glomeraceae</taxon>
        <taxon>Rhizophagus</taxon>
    </lineage>
</organism>
<sequence>MSTPRTHSRPHPMVTCLELGLKGNGLKDLELTWSLISPGRTFGCHLLNIPVMTSLKKLLDGNGFSGEDFLQMVLVETSVFSYLGDELDFDHWIILEWYISKLLTFFKMELFYKVILQGILTWKLWHIVHVVNGLEHLFQLGESLRYYHDIRNIRVYIIWISEMQQESGPNQEWVSELCNGKICEESVKNQDSEFSLIYHHSTSENCKNPGTKKFNNLFG</sequence>
<dbReference type="AlphaFoldDB" id="A0A2I1HGE0"/>
<accession>A0A2I1HGE0</accession>
<dbReference type="EMBL" id="LLXI01002771">
    <property type="protein sequence ID" value="PKY57946.1"/>
    <property type="molecule type" value="Genomic_DNA"/>
</dbReference>
<gene>
    <name evidence="1" type="ORF">RhiirA4_479398</name>
</gene>
<name>A0A2I1HGE0_9GLOM</name>
<protein>
    <submittedName>
        <fullName evidence="1">Uncharacterized protein</fullName>
    </submittedName>
</protein>
<comment type="caution">
    <text evidence="1">The sequence shown here is derived from an EMBL/GenBank/DDBJ whole genome shotgun (WGS) entry which is preliminary data.</text>
</comment>